<dbReference type="Proteomes" id="UP000729402">
    <property type="component" value="Unassembled WGS sequence"/>
</dbReference>
<reference evidence="1" key="1">
    <citation type="journal article" date="2021" name="bioRxiv">
        <title>Whole Genome Assembly and Annotation of Northern Wild Rice, Zizania palustris L., Supports a Whole Genome Duplication in the Zizania Genus.</title>
        <authorList>
            <person name="Haas M."/>
            <person name="Kono T."/>
            <person name="Macchietto M."/>
            <person name="Millas R."/>
            <person name="McGilp L."/>
            <person name="Shao M."/>
            <person name="Duquette J."/>
            <person name="Hirsch C.N."/>
            <person name="Kimball J."/>
        </authorList>
    </citation>
    <scope>NUCLEOTIDE SEQUENCE</scope>
    <source>
        <tissue evidence="1">Fresh leaf tissue</tissue>
    </source>
</reference>
<reference evidence="1" key="2">
    <citation type="submission" date="2021-02" db="EMBL/GenBank/DDBJ databases">
        <authorList>
            <person name="Kimball J.A."/>
            <person name="Haas M.W."/>
            <person name="Macchietto M."/>
            <person name="Kono T."/>
            <person name="Duquette J."/>
            <person name="Shao M."/>
        </authorList>
    </citation>
    <scope>NUCLEOTIDE SEQUENCE</scope>
    <source>
        <tissue evidence="1">Fresh leaf tissue</tissue>
    </source>
</reference>
<gene>
    <name evidence="1" type="ORF">GUJ93_ZPchr0006g45965</name>
</gene>
<evidence type="ECO:0000313" key="1">
    <source>
        <dbReference type="EMBL" id="KAG8069718.1"/>
    </source>
</evidence>
<comment type="caution">
    <text evidence="1">The sequence shown here is derived from an EMBL/GenBank/DDBJ whole genome shotgun (WGS) entry which is preliminary data.</text>
</comment>
<organism evidence="1 2">
    <name type="scientific">Zizania palustris</name>
    <name type="common">Northern wild rice</name>
    <dbReference type="NCBI Taxonomy" id="103762"/>
    <lineage>
        <taxon>Eukaryota</taxon>
        <taxon>Viridiplantae</taxon>
        <taxon>Streptophyta</taxon>
        <taxon>Embryophyta</taxon>
        <taxon>Tracheophyta</taxon>
        <taxon>Spermatophyta</taxon>
        <taxon>Magnoliopsida</taxon>
        <taxon>Liliopsida</taxon>
        <taxon>Poales</taxon>
        <taxon>Poaceae</taxon>
        <taxon>BOP clade</taxon>
        <taxon>Oryzoideae</taxon>
        <taxon>Oryzeae</taxon>
        <taxon>Zizaniinae</taxon>
        <taxon>Zizania</taxon>
    </lineage>
</organism>
<proteinExistence type="predicted"/>
<evidence type="ECO:0000313" key="2">
    <source>
        <dbReference type="Proteomes" id="UP000729402"/>
    </source>
</evidence>
<protein>
    <submittedName>
        <fullName evidence="1">Uncharacterized protein</fullName>
    </submittedName>
</protein>
<name>A0A8J5SDB0_ZIZPA</name>
<sequence length="202" mass="22515">MASANGDGNGHLFEALDVARVYCAKWIFPSTAPPPVSSVPAVVVHTKPNDRAVVRPHFPPVPAREKNSRKTKILEEKEVSLCPTDKKEAIDLSWYRFSCPSNLHVGEPESRGIGYRSQKPRDETEEKAVLWPSLHAPVRLILRLPNDGCTAAVSSARRISGAPWFSGLLLLLIEERKRFPGRRNSGICCAPSLWSRSKRRLE</sequence>
<accession>A0A8J5SDB0</accession>
<dbReference type="EMBL" id="JAAALK010000283">
    <property type="protein sequence ID" value="KAG8069718.1"/>
    <property type="molecule type" value="Genomic_DNA"/>
</dbReference>
<keyword evidence="2" id="KW-1185">Reference proteome</keyword>
<dbReference type="AlphaFoldDB" id="A0A8J5SDB0"/>